<accession>A0A024UV28</accession>
<dbReference type="EMBL" id="KI913952">
    <property type="protein sequence ID" value="ETW09810.1"/>
    <property type="molecule type" value="Genomic_DNA"/>
</dbReference>
<dbReference type="GeneID" id="20077338"/>
<evidence type="ECO:0000313" key="1">
    <source>
        <dbReference type="EMBL" id="ETW09810.1"/>
    </source>
</evidence>
<name>A0A024UV28_9STRA</name>
<gene>
    <name evidence="1" type="ORF">H310_00288</name>
</gene>
<dbReference type="VEuPathDB" id="FungiDB:H310_00288"/>
<sequence length="187" mass="20599">MQSHSIGAHWTRRLCKRSNDNYGSDTQRRHDRVGLSRSFRCVSRGCRGRGGRRGRFRSLLGSTLGCRPVSCQLLAEFQELFELEAEAACVESLPAAVQAVKVARGLDSLDVSHNLRPPLSASLGLQHFCQVFAGNTRRRQGYACFGRARLGAVVRRGFGQDRAHSRATLFQALWGSDSCDGTISCLS</sequence>
<proteinExistence type="predicted"/>
<dbReference type="RefSeq" id="XP_008861221.1">
    <property type="nucleotide sequence ID" value="XM_008862999.1"/>
</dbReference>
<protein>
    <submittedName>
        <fullName evidence="1">Uncharacterized protein</fullName>
    </submittedName>
</protein>
<reference evidence="1" key="1">
    <citation type="submission" date="2013-12" db="EMBL/GenBank/DDBJ databases">
        <title>The Genome Sequence of Aphanomyces invadans NJM9701.</title>
        <authorList>
            <consortium name="The Broad Institute Genomics Platform"/>
            <person name="Russ C."/>
            <person name="Tyler B."/>
            <person name="van West P."/>
            <person name="Dieguez-Uribeondo J."/>
            <person name="Young S.K."/>
            <person name="Zeng Q."/>
            <person name="Gargeya S."/>
            <person name="Fitzgerald M."/>
            <person name="Abouelleil A."/>
            <person name="Alvarado L."/>
            <person name="Chapman S.B."/>
            <person name="Gainer-Dewar J."/>
            <person name="Goldberg J."/>
            <person name="Griggs A."/>
            <person name="Gujja S."/>
            <person name="Hansen M."/>
            <person name="Howarth C."/>
            <person name="Imamovic A."/>
            <person name="Ireland A."/>
            <person name="Larimer J."/>
            <person name="McCowan C."/>
            <person name="Murphy C."/>
            <person name="Pearson M."/>
            <person name="Poon T.W."/>
            <person name="Priest M."/>
            <person name="Roberts A."/>
            <person name="Saif S."/>
            <person name="Shea T."/>
            <person name="Sykes S."/>
            <person name="Wortman J."/>
            <person name="Nusbaum C."/>
            <person name="Birren B."/>
        </authorList>
    </citation>
    <scope>NUCLEOTIDE SEQUENCE [LARGE SCALE GENOMIC DNA]</scope>
    <source>
        <strain evidence="1">NJM9701</strain>
    </source>
</reference>
<organism evidence="1">
    <name type="scientific">Aphanomyces invadans</name>
    <dbReference type="NCBI Taxonomy" id="157072"/>
    <lineage>
        <taxon>Eukaryota</taxon>
        <taxon>Sar</taxon>
        <taxon>Stramenopiles</taxon>
        <taxon>Oomycota</taxon>
        <taxon>Saprolegniomycetes</taxon>
        <taxon>Saprolegniales</taxon>
        <taxon>Verrucalvaceae</taxon>
        <taxon>Aphanomyces</taxon>
    </lineage>
</organism>
<dbReference type="AlphaFoldDB" id="A0A024UV28"/>